<sequence>MTSSGFVNMIIISGDSAPNVPAAHRASPPQMIWCGGREQSVPSEVLHLPGVQEATVHWGRALCPGRE</sequence>
<proteinExistence type="predicted"/>
<organism evidence="1 2">
    <name type="scientific">Caerostris extrusa</name>
    <name type="common">Bark spider</name>
    <name type="synonym">Caerostris bankana</name>
    <dbReference type="NCBI Taxonomy" id="172846"/>
    <lineage>
        <taxon>Eukaryota</taxon>
        <taxon>Metazoa</taxon>
        <taxon>Ecdysozoa</taxon>
        <taxon>Arthropoda</taxon>
        <taxon>Chelicerata</taxon>
        <taxon>Arachnida</taxon>
        <taxon>Araneae</taxon>
        <taxon>Araneomorphae</taxon>
        <taxon>Entelegynae</taxon>
        <taxon>Araneoidea</taxon>
        <taxon>Araneidae</taxon>
        <taxon>Caerostris</taxon>
    </lineage>
</organism>
<gene>
    <name evidence="1" type="ORF">CEXT_810301</name>
</gene>
<name>A0AAV4UD34_CAEEX</name>
<evidence type="ECO:0000313" key="2">
    <source>
        <dbReference type="Proteomes" id="UP001054945"/>
    </source>
</evidence>
<dbReference type="AlphaFoldDB" id="A0AAV4UD34"/>
<reference evidence="1 2" key="1">
    <citation type="submission" date="2021-06" db="EMBL/GenBank/DDBJ databases">
        <title>Caerostris extrusa draft genome.</title>
        <authorList>
            <person name="Kono N."/>
            <person name="Arakawa K."/>
        </authorList>
    </citation>
    <scope>NUCLEOTIDE SEQUENCE [LARGE SCALE GENOMIC DNA]</scope>
</reference>
<protein>
    <submittedName>
        <fullName evidence="1">Uncharacterized protein</fullName>
    </submittedName>
</protein>
<accession>A0AAV4UD34</accession>
<dbReference type="EMBL" id="BPLR01012665">
    <property type="protein sequence ID" value="GIY55721.1"/>
    <property type="molecule type" value="Genomic_DNA"/>
</dbReference>
<evidence type="ECO:0000313" key="1">
    <source>
        <dbReference type="EMBL" id="GIY55721.1"/>
    </source>
</evidence>
<comment type="caution">
    <text evidence="1">The sequence shown here is derived from an EMBL/GenBank/DDBJ whole genome shotgun (WGS) entry which is preliminary data.</text>
</comment>
<dbReference type="Proteomes" id="UP001054945">
    <property type="component" value="Unassembled WGS sequence"/>
</dbReference>
<keyword evidence="2" id="KW-1185">Reference proteome</keyword>